<organism evidence="1 2">
    <name type="scientific">Ficus carica</name>
    <name type="common">Common fig</name>
    <dbReference type="NCBI Taxonomy" id="3494"/>
    <lineage>
        <taxon>Eukaryota</taxon>
        <taxon>Viridiplantae</taxon>
        <taxon>Streptophyta</taxon>
        <taxon>Embryophyta</taxon>
        <taxon>Tracheophyta</taxon>
        <taxon>Spermatophyta</taxon>
        <taxon>Magnoliopsida</taxon>
        <taxon>eudicotyledons</taxon>
        <taxon>Gunneridae</taxon>
        <taxon>Pentapetalae</taxon>
        <taxon>rosids</taxon>
        <taxon>fabids</taxon>
        <taxon>Rosales</taxon>
        <taxon>Moraceae</taxon>
        <taxon>Ficeae</taxon>
        <taxon>Ficus</taxon>
    </lineage>
</organism>
<reference evidence="1" key="1">
    <citation type="submission" date="2023-07" db="EMBL/GenBank/DDBJ databases">
        <title>draft genome sequence of fig (Ficus carica).</title>
        <authorList>
            <person name="Takahashi T."/>
            <person name="Nishimura K."/>
        </authorList>
    </citation>
    <scope>NUCLEOTIDE SEQUENCE</scope>
</reference>
<sequence length="38" mass="4241">MELNLEMTAQYFCYSVHHQQRQSTISVAAPPSPIPPPA</sequence>
<feature type="non-terminal residue" evidence="1">
    <location>
        <position position="1"/>
    </location>
</feature>
<evidence type="ECO:0000313" key="2">
    <source>
        <dbReference type="Proteomes" id="UP001187192"/>
    </source>
</evidence>
<name>A0AA88ABV2_FICCA</name>
<dbReference type="Proteomes" id="UP001187192">
    <property type="component" value="Unassembled WGS sequence"/>
</dbReference>
<dbReference type="EMBL" id="BTGU01000031">
    <property type="protein sequence ID" value="GMN49684.1"/>
    <property type="molecule type" value="Genomic_DNA"/>
</dbReference>
<evidence type="ECO:0000313" key="1">
    <source>
        <dbReference type="EMBL" id="GMN49684.1"/>
    </source>
</evidence>
<gene>
    <name evidence="1" type="ORF">TIFTF001_018847</name>
</gene>
<accession>A0AA88ABV2</accession>
<proteinExistence type="predicted"/>
<dbReference type="AlphaFoldDB" id="A0AA88ABV2"/>
<comment type="caution">
    <text evidence="1">The sequence shown here is derived from an EMBL/GenBank/DDBJ whole genome shotgun (WGS) entry which is preliminary data.</text>
</comment>
<keyword evidence="2" id="KW-1185">Reference proteome</keyword>
<protein>
    <submittedName>
        <fullName evidence="1">Uncharacterized protein</fullName>
    </submittedName>
</protein>